<feature type="region of interest" description="Disordered" evidence="5">
    <location>
        <begin position="1"/>
        <end position="22"/>
    </location>
</feature>
<dbReference type="EMBL" id="VZPB01000004">
    <property type="protein sequence ID" value="KAB0584727.1"/>
    <property type="molecule type" value="Genomic_DNA"/>
</dbReference>
<comment type="subcellular location">
    <subcellularLocation>
        <location evidence="1">Membrane</location>
        <topology evidence="1">Multi-pass membrane protein</topology>
    </subcellularLocation>
</comment>
<organism evidence="8 9">
    <name type="scientific">Ideonella dechloratans</name>
    <dbReference type="NCBI Taxonomy" id="36863"/>
    <lineage>
        <taxon>Bacteria</taxon>
        <taxon>Pseudomonadati</taxon>
        <taxon>Pseudomonadota</taxon>
        <taxon>Betaproteobacteria</taxon>
        <taxon>Burkholderiales</taxon>
        <taxon>Sphaerotilaceae</taxon>
        <taxon>Ideonella</taxon>
    </lineage>
</organism>
<dbReference type="Proteomes" id="UP000430120">
    <property type="component" value="Unassembled WGS sequence"/>
</dbReference>
<protein>
    <submittedName>
        <fullName evidence="8">Sodium:calcium antiporter</fullName>
    </submittedName>
</protein>
<feature type="transmembrane region" description="Helical" evidence="6">
    <location>
        <begin position="262"/>
        <end position="281"/>
    </location>
</feature>
<feature type="transmembrane region" description="Helical" evidence="6">
    <location>
        <begin position="181"/>
        <end position="200"/>
    </location>
</feature>
<feature type="transmembrane region" description="Helical" evidence="6">
    <location>
        <begin position="118"/>
        <end position="136"/>
    </location>
</feature>
<feature type="transmembrane region" description="Helical" evidence="6">
    <location>
        <begin position="148"/>
        <end position="169"/>
    </location>
</feature>
<feature type="domain" description="Sodium/calcium exchanger membrane region" evidence="7">
    <location>
        <begin position="49"/>
        <end position="196"/>
    </location>
</feature>
<feature type="transmembrane region" description="Helical" evidence="6">
    <location>
        <begin position="78"/>
        <end position="98"/>
    </location>
</feature>
<comment type="caution">
    <text evidence="8">The sequence shown here is derived from an EMBL/GenBank/DDBJ whole genome shotgun (WGS) entry which is preliminary data.</text>
</comment>
<proteinExistence type="predicted"/>
<dbReference type="PANTHER" id="PTHR10846">
    <property type="entry name" value="SODIUM/POTASSIUM/CALCIUM EXCHANGER"/>
    <property type="match status" value="1"/>
</dbReference>
<feature type="transmembrane region" description="Helical" evidence="6">
    <location>
        <begin position="43"/>
        <end position="66"/>
    </location>
</feature>
<gene>
    <name evidence="8" type="ORF">F7Q92_02535</name>
</gene>
<dbReference type="OrthoDB" id="9794225at2"/>
<evidence type="ECO:0000313" key="8">
    <source>
        <dbReference type="EMBL" id="KAB0584727.1"/>
    </source>
</evidence>
<dbReference type="Gene3D" id="1.20.1420.30">
    <property type="entry name" value="NCX, central ion-binding region"/>
    <property type="match status" value="1"/>
</dbReference>
<dbReference type="InterPro" id="IPR004481">
    <property type="entry name" value="K/Na/Ca-exchanger"/>
</dbReference>
<dbReference type="GO" id="GO:0005262">
    <property type="term" value="F:calcium channel activity"/>
    <property type="evidence" value="ECO:0007669"/>
    <property type="project" value="TreeGrafter"/>
</dbReference>
<evidence type="ECO:0000256" key="1">
    <source>
        <dbReference type="ARBA" id="ARBA00004141"/>
    </source>
</evidence>
<dbReference type="PANTHER" id="PTHR10846:SF8">
    <property type="entry name" value="INNER MEMBRANE PROTEIN YRBG"/>
    <property type="match status" value="1"/>
</dbReference>
<evidence type="ECO:0000256" key="4">
    <source>
        <dbReference type="ARBA" id="ARBA00023136"/>
    </source>
</evidence>
<evidence type="ECO:0000313" key="9">
    <source>
        <dbReference type="Proteomes" id="UP000430120"/>
    </source>
</evidence>
<evidence type="ECO:0000256" key="5">
    <source>
        <dbReference type="SAM" id="MobiDB-lite"/>
    </source>
</evidence>
<dbReference type="GO" id="GO:0005886">
    <property type="term" value="C:plasma membrane"/>
    <property type="evidence" value="ECO:0007669"/>
    <property type="project" value="TreeGrafter"/>
</dbReference>
<dbReference type="GO" id="GO:0008273">
    <property type="term" value="F:calcium, potassium:sodium antiporter activity"/>
    <property type="evidence" value="ECO:0007669"/>
    <property type="project" value="TreeGrafter"/>
</dbReference>
<name>A0A643FJ03_IDEDE</name>
<feature type="transmembrane region" description="Helical" evidence="6">
    <location>
        <begin position="326"/>
        <end position="344"/>
    </location>
</feature>
<accession>A0A643FJ03</accession>
<feature type="transmembrane region" description="Helical" evidence="6">
    <location>
        <begin position="351"/>
        <end position="371"/>
    </location>
</feature>
<keyword evidence="4 6" id="KW-0472">Membrane</keyword>
<dbReference type="Pfam" id="PF01699">
    <property type="entry name" value="Na_Ca_ex"/>
    <property type="match status" value="2"/>
</dbReference>
<dbReference type="InterPro" id="IPR044880">
    <property type="entry name" value="NCX_ion-bd_dom_sf"/>
</dbReference>
<feature type="transmembrane region" description="Helical" evidence="6">
    <location>
        <begin position="227"/>
        <end position="250"/>
    </location>
</feature>
<keyword evidence="9" id="KW-1185">Reference proteome</keyword>
<keyword evidence="2 6" id="KW-0812">Transmembrane</keyword>
<evidence type="ECO:0000256" key="3">
    <source>
        <dbReference type="ARBA" id="ARBA00022989"/>
    </source>
</evidence>
<dbReference type="AlphaFoldDB" id="A0A643FJ03"/>
<feature type="domain" description="Sodium/calcium exchanger membrane region" evidence="7">
    <location>
        <begin position="226"/>
        <end position="372"/>
    </location>
</feature>
<evidence type="ECO:0000259" key="7">
    <source>
        <dbReference type="Pfam" id="PF01699"/>
    </source>
</evidence>
<dbReference type="InterPro" id="IPR004837">
    <property type="entry name" value="NaCa_Exmemb"/>
</dbReference>
<evidence type="ECO:0000256" key="6">
    <source>
        <dbReference type="SAM" id="Phobius"/>
    </source>
</evidence>
<sequence length="375" mass="39236">MQAALRQEGFDGSHWDDGEDSTAGYDSRCACRFGDRDSREGQVALWGVWLQFLGCMALIGVAGVHLSRQGEVIAGLTGWSRGWIGLVLVATVTSLPELVTGLGAVRVAGSPDLAAGDALGSCVFNLLLVAGVDGLYRRGSLFVLASSSHVFSAAWSVGALALVGLTLLLSPQGRVPVLGHVSLTSLALLLLYLMAVRALYRIENRRAESPVAGPGPDRPALRRAVMVYLLAALIIVAAGLWLPVVGAALARQMGWTDSLVGTLLMALVTSVPEMAATWGALRVGAVDMALGNLLGSNLFDLLILGLDDLAYPVGPLYAALAPAQAYTALVAILMNAVVMGALVYRPARRLWGTVSPAGAMLVGLYLLNIWLQAAP</sequence>
<keyword evidence="3 6" id="KW-1133">Transmembrane helix</keyword>
<reference evidence="8 9" key="1">
    <citation type="submission" date="2019-09" db="EMBL/GenBank/DDBJ databases">
        <title>Draft genome sequences of 48 bacterial type strains from the CCUG.</title>
        <authorList>
            <person name="Tunovic T."/>
            <person name="Pineiro-Iglesias B."/>
            <person name="Unosson C."/>
            <person name="Inganas E."/>
            <person name="Ohlen M."/>
            <person name="Cardew S."/>
            <person name="Jensie-Markopoulos S."/>
            <person name="Salva-Serra F."/>
            <person name="Jaen-Luchoro D."/>
            <person name="Karlsson R."/>
            <person name="Svensson-Stadler L."/>
            <person name="Chun J."/>
            <person name="Moore E."/>
        </authorList>
    </citation>
    <scope>NUCLEOTIDE SEQUENCE [LARGE SCALE GENOMIC DNA]</scope>
    <source>
        <strain evidence="8 9">CCUG 30977</strain>
    </source>
</reference>
<feature type="transmembrane region" description="Helical" evidence="6">
    <location>
        <begin position="288"/>
        <end position="306"/>
    </location>
</feature>
<dbReference type="GO" id="GO:0006874">
    <property type="term" value="P:intracellular calcium ion homeostasis"/>
    <property type="evidence" value="ECO:0007669"/>
    <property type="project" value="TreeGrafter"/>
</dbReference>
<evidence type="ECO:0000256" key="2">
    <source>
        <dbReference type="ARBA" id="ARBA00022692"/>
    </source>
</evidence>